<proteinExistence type="predicted"/>
<name>A0A2P2KUR4_RHIMU</name>
<reference evidence="1" key="1">
    <citation type="submission" date="2018-02" db="EMBL/GenBank/DDBJ databases">
        <title>Rhizophora mucronata_Transcriptome.</title>
        <authorList>
            <person name="Meera S.P."/>
            <person name="Sreeshan A."/>
            <person name="Augustine A."/>
        </authorList>
    </citation>
    <scope>NUCLEOTIDE SEQUENCE</scope>
    <source>
        <tissue evidence="1">Leaf</tissue>
    </source>
</reference>
<organism evidence="1">
    <name type="scientific">Rhizophora mucronata</name>
    <name type="common">Asiatic mangrove</name>
    <dbReference type="NCBI Taxonomy" id="61149"/>
    <lineage>
        <taxon>Eukaryota</taxon>
        <taxon>Viridiplantae</taxon>
        <taxon>Streptophyta</taxon>
        <taxon>Embryophyta</taxon>
        <taxon>Tracheophyta</taxon>
        <taxon>Spermatophyta</taxon>
        <taxon>Magnoliopsida</taxon>
        <taxon>eudicotyledons</taxon>
        <taxon>Gunneridae</taxon>
        <taxon>Pentapetalae</taxon>
        <taxon>rosids</taxon>
        <taxon>fabids</taxon>
        <taxon>Malpighiales</taxon>
        <taxon>Rhizophoraceae</taxon>
        <taxon>Rhizophora</taxon>
    </lineage>
</organism>
<accession>A0A2P2KUR4</accession>
<sequence>MLFVLLYDVNTTDSFFDSLNDQLGIYGFGFLVCEPL</sequence>
<protein>
    <submittedName>
        <fullName evidence="1">Uncharacterized protein</fullName>
    </submittedName>
</protein>
<dbReference type="AlphaFoldDB" id="A0A2P2KUR4"/>
<evidence type="ECO:0000313" key="1">
    <source>
        <dbReference type="EMBL" id="MBX09462.1"/>
    </source>
</evidence>
<dbReference type="EMBL" id="GGEC01028978">
    <property type="protein sequence ID" value="MBX09462.1"/>
    <property type="molecule type" value="Transcribed_RNA"/>
</dbReference>